<gene>
    <name evidence="2" type="ORF">EVAR_5997_1</name>
</gene>
<name>A0A4C1TAJ3_EUMVA</name>
<evidence type="ECO:0000313" key="2">
    <source>
        <dbReference type="EMBL" id="GBP11164.1"/>
    </source>
</evidence>
<dbReference type="AlphaFoldDB" id="A0A4C1TAJ3"/>
<evidence type="ECO:0000256" key="1">
    <source>
        <dbReference type="SAM" id="MobiDB-lite"/>
    </source>
</evidence>
<proteinExistence type="predicted"/>
<reference evidence="2 3" key="1">
    <citation type="journal article" date="2019" name="Commun. Biol.">
        <title>The bagworm genome reveals a unique fibroin gene that provides high tensile strength.</title>
        <authorList>
            <person name="Kono N."/>
            <person name="Nakamura H."/>
            <person name="Ohtoshi R."/>
            <person name="Tomita M."/>
            <person name="Numata K."/>
            <person name="Arakawa K."/>
        </authorList>
    </citation>
    <scope>NUCLEOTIDE SEQUENCE [LARGE SCALE GENOMIC DNA]</scope>
</reference>
<feature type="region of interest" description="Disordered" evidence="1">
    <location>
        <begin position="247"/>
        <end position="270"/>
    </location>
</feature>
<keyword evidence="3" id="KW-1185">Reference proteome</keyword>
<accession>A0A4C1TAJ3</accession>
<dbReference type="EMBL" id="BGZK01000045">
    <property type="protein sequence ID" value="GBP11164.1"/>
    <property type="molecule type" value="Genomic_DNA"/>
</dbReference>
<protein>
    <submittedName>
        <fullName evidence="2">Uncharacterized protein</fullName>
    </submittedName>
</protein>
<feature type="region of interest" description="Disordered" evidence="1">
    <location>
        <begin position="82"/>
        <end position="101"/>
    </location>
</feature>
<feature type="compositionally biased region" description="Basic residues" evidence="1">
    <location>
        <begin position="90"/>
        <end position="100"/>
    </location>
</feature>
<organism evidence="2 3">
    <name type="scientific">Eumeta variegata</name>
    <name type="common">Bagworm moth</name>
    <name type="synonym">Eumeta japonica</name>
    <dbReference type="NCBI Taxonomy" id="151549"/>
    <lineage>
        <taxon>Eukaryota</taxon>
        <taxon>Metazoa</taxon>
        <taxon>Ecdysozoa</taxon>
        <taxon>Arthropoda</taxon>
        <taxon>Hexapoda</taxon>
        <taxon>Insecta</taxon>
        <taxon>Pterygota</taxon>
        <taxon>Neoptera</taxon>
        <taxon>Endopterygota</taxon>
        <taxon>Lepidoptera</taxon>
        <taxon>Glossata</taxon>
        <taxon>Ditrysia</taxon>
        <taxon>Tineoidea</taxon>
        <taxon>Psychidae</taxon>
        <taxon>Oiketicinae</taxon>
        <taxon>Eumeta</taxon>
    </lineage>
</organism>
<dbReference type="Proteomes" id="UP000299102">
    <property type="component" value="Unassembled WGS sequence"/>
</dbReference>
<evidence type="ECO:0000313" key="3">
    <source>
        <dbReference type="Proteomes" id="UP000299102"/>
    </source>
</evidence>
<comment type="caution">
    <text evidence="2">The sequence shown here is derived from an EMBL/GenBank/DDBJ whole genome shotgun (WGS) entry which is preliminary data.</text>
</comment>
<sequence length="326" mass="36459">MSVYRDKHLYGADRGRQWRAFSESASLESLAEIKGAGRRGLTPSGRRVADCHSSRTADAARTLNHAAERFAFSILTPGINSARARERPARPPRRRWRGPRGGRDCIHLRSAAAINSRGVKFHNIEALKREWGRAKRSSREIGLFGIRAVFPQGRPPTVSLDNGARSEEILTLKRLGKYDSVLRLLQVFDENERKFSAGDVVRHHYAVRWRQDYPLTVRGAPGPNVEGDRMVSLMRFTGVRHLSTSGINIQSLDRDSSGEERDGAEEKKASKQTKACIRLVLTASFVRPVVKMRKHVAGKSKKAPAAVCSHAKPPAEAGRLDLFRRR</sequence>
<feature type="compositionally biased region" description="Basic and acidic residues" evidence="1">
    <location>
        <begin position="252"/>
        <end position="269"/>
    </location>
</feature>